<accession>A0A4P7N1N6</accession>
<protein>
    <submittedName>
        <fullName evidence="1">Uncharacterized protein</fullName>
    </submittedName>
</protein>
<dbReference type="Proteomes" id="UP000294847">
    <property type="component" value="Chromosome 2"/>
</dbReference>
<evidence type="ECO:0000313" key="2">
    <source>
        <dbReference type="Proteomes" id="UP000294847"/>
    </source>
</evidence>
<name>A0A4P7N1N6_PYROR</name>
<evidence type="ECO:0000313" key="1">
    <source>
        <dbReference type="EMBL" id="QBZ55332.1"/>
    </source>
</evidence>
<dbReference type="AlphaFoldDB" id="A0A4P7N1N6"/>
<reference evidence="1 2" key="1">
    <citation type="journal article" date="2019" name="Mol. Biol. Evol.">
        <title>Blast fungal genomes show frequent chromosomal changes, gene gains and losses, and effector gene turnover.</title>
        <authorList>
            <person name="Gomez Luciano L.B."/>
            <person name="Jason Tsai I."/>
            <person name="Chuma I."/>
            <person name="Tosa Y."/>
            <person name="Chen Y.H."/>
            <person name="Li J.Y."/>
            <person name="Li M.Y."/>
            <person name="Jade Lu M.Y."/>
            <person name="Nakayashiki H."/>
            <person name="Li W.H."/>
        </authorList>
    </citation>
    <scope>NUCLEOTIDE SEQUENCE [LARGE SCALE GENOMIC DNA]</scope>
    <source>
        <strain evidence="1">MZ5-1-6</strain>
    </source>
</reference>
<gene>
    <name evidence="1" type="ORF">PoMZ_00229</name>
</gene>
<organism evidence="1 2">
    <name type="scientific">Pyricularia oryzae</name>
    <name type="common">Rice blast fungus</name>
    <name type="synonym">Magnaporthe oryzae</name>
    <dbReference type="NCBI Taxonomy" id="318829"/>
    <lineage>
        <taxon>Eukaryota</taxon>
        <taxon>Fungi</taxon>
        <taxon>Dikarya</taxon>
        <taxon>Ascomycota</taxon>
        <taxon>Pezizomycotina</taxon>
        <taxon>Sordariomycetes</taxon>
        <taxon>Sordariomycetidae</taxon>
        <taxon>Magnaporthales</taxon>
        <taxon>Pyriculariaceae</taxon>
        <taxon>Pyricularia</taxon>
    </lineage>
</organism>
<proteinExistence type="predicted"/>
<dbReference type="EMBL" id="CP034205">
    <property type="protein sequence ID" value="QBZ55332.1"/>
    <property type="molecule type" value="Genomic_DNA"/>
</dbReference>
<sequence length="122" mass="13828">MHFKTLIATAITGSALFPCVLAVHECFTTIHAKTPFRSSYPPEYYKASLLQMRPGEDYYFKNPSPFEGCLVKFDEECTQLIWERLFYFPETTACPPADAKVDVPTRKEVAPPGTKWEGGLEN</sequence>